<dbReference type="Pfam" id="PF00583">
    <property type="entry name" value="Acetyltransf_1"/>
    <property type="match status" value="1"/>
</dbReference>
<comment type="catalytic activity">
    <reaction evidence="5">
        <text>N-terminal L-alanyl-[ribosomal protein bS18] + acetyl-CoA = N-terminal N(alpha)-acetyl-L-alanyl-[ribosomal protein bS18] + CoA + H(+)</text>
        <dbReference type="Rhea" id="RHEA:43756"/>
        <dbReference type="Rhea" id="RHEA-COMP:10676"/>
        <dbReference type="Rhea" id="RHEA-COMP:10677"/>
        <dbReference type="ChEBI" id="CHEBI:15378"/>
        <dbReference type="ChEBI" id="CHEBI:57287"/>
        <dbReference type="ChEBI" id="CHEBI:57288"/>
        <dbReference type="ChEBI" id="CHEBI:64718"/>
        <dbReference type="ChEBI" id="CHEBI:83683"/>
        <dbReference type="EC" id="2.3.1.266"/>
    </reaction>
</comment>
<keyword evidence="2 5" id="KW-0963">Cytoplasm</keyword>
<accession>A0A433SEA2</accession>
<comment type="caution">
    <text evidence="5">Lacks conserved residue(s) required for the propagation of feature annotation.</text>
</comment>
<dbReference type="AlphaFoldDB" id="A0A433SEA2"/>
<keyword evidence="4 5" id="KW-0012">Acyltransferase</keyword>
<evidence type="ECO:0000256" key="3">
    <source>
        <dbReference type="ARBA" id="ARBA00022679"/>
    </source>
</evidence>
<dbReference type="GO" id="GO:0005737">
    <property type="term" value="C:cytoplasm"/>
    <property type="evidence" value="ECO:0007669"/>
    <property type="project" value="UniProtKB-SubCell"/>
</dbReference>
<dbReference type="InterPro" id="IPR043690">
    <property type="entry name" value="RimI"/>
</dbReference>
<dbReference type="PROSITE" id="PS51186">
    <property type="entry name" value="GNAT"/>
    <property type="match status" value="1"/>
</dbReference>
<dbReference type="InterPro" id="IPR016181">
    <property type="entry name" value="Acyl_CoA_acyltransferase"/>
</dbReference>
<dbReference type="CDD" id="cd04301">
    <property type="entry name" value="NAT_SF"/>
    <property type="match status" value="1"/>
</dbReference>
<dbReference type="InterPro" id="IPR006464">
    <property type="entry name" value="AcTrfase_RimI/Ard1"/>
</dbReference>
<comment type="similarity">
    <text evidence="1 5">Belongs to the acetyltransferase family. RimI subfamily.</text>
</comment>
<evidence type="ECO:0000256" key="4">
    <source>
        <dbReference type="ARBA" id="ARBA00023315"/>
    </source>
</evidence>
<organism evidence="7 8">
    <name type="scientific">Saezia sanguinis</name>
    <dbReference type="NCBI Taxonomy" id="1965230"/>
    <lineage>
        <taxon>Bacteria</taxon>
        <taxon>Pseudomonadati</taxon>
        <taxon>Pseudomonadota</taxon>
        <taxon>Betaproteobacteria</taxon>
        <taxon>Burkholderiales</taxon>
        <taxon>Saeziaceae</taxon>
        <taxon>Saezia</taxon>
    </lineage>
</organism>
<feature type="active site" description="Proton donor" evidence="5">
    <location>
        <position position="141"/>
    </location>
</feature>
<dbReference type="GO" id="GO:0008999">
    <property type="term" value="F:protein-N-terminal-alanine acetyltransferase activity"/>
    <property type="evidence" value="ECO:0007669"/>
    <property type="project" value="UniProtKB-UniRule"/>
</dbReference>
<protein>
    <recommendedName>
        <fullName evidence="5">[Ribosomal protein bS18]-alanine N-acetyltransferase</fullName>
        <ecNumber evidence="5">2.3.1.266</ecNumber>
    </recommendedName>
</protein>
<name>A0A433SEA2_9BURK</name>
<feature type="domain" description="N-acetyltransferase" evidence="6">
    <location>
        <begin position="26"/>
        <end position="174"/>
    </location>
</feature>
<gene>
    <name evidence="7" type="primary">rimI_1</name>
    <name evidence="5" type="synonym">rimI</name>
    <name evidence="7" type="ORF">CUZ56_01009</name>
</gene>
<dbReference type="InterPro" id="IPR000182">
    <property type="entry name" value="GNAT_dom"/>
</dbReference>
<dbReference type="RefSeq" id="WP_239442054.1">
    <property type="nucleotide sequence ID" value="NZ_PQSP01000002.1"/>
</dbReference>
<dbReference type="InterPro" id="IPR050680">
    <property type="entry name" value="YpeA/RimI_acetyltransf"/>
</dbReference>
<evidence type="ECO:0000256" key="5">
    <source>
        <dbReference type="HAMAP-Rule" id="MF_02210"/>
    </source>
</evidence>
<evidence type="ECO:0000256" key="2">
    <source>
        <dbReference type="ARBA" id="ARBA00022490"/>
    </source>
</evidence>
<sequence length="174" mass="19635">MNKHCAKAFSPCPDHSDPAHASLQQPCMVPLAMNLLEKVAPIEQACYSHPWTYGNFMDALNAGYHAMALLTHAEGDIMGYYVAMKGVEEAHLLNLTVAPAYQQQGCACMLLETLRLWTVSQQLTWLWLEVRQGNTRALHVYRQFGFKEVGRRKNYYPTPDGGHEHAVLMSLRVC</sequence>
<comment type="caution">
    <text evidence="7">The sequence shown here is derived from an EMBL/GenBank/DDBJ whole genome shotgun (WGS) entry which is preliminary data.</text>
</comment>
<dbReference type="PANTHER" id="PTHR43420">
    <property type="entry name" value="ACETYLTRANSFERASE"/>
    <property type="match status" value="1"/>
</dbReference>
<evidence type="ECO:0000256" key="1">
    <source>
        <dbReference type="ARBA" id="ARBA00005395"/>
    </source>
</evidence>
<evidence type="ECO:0000259" key="6">
    <source>
        <dbReference type="PROSITE" id="PS51186"/>
    </source>
</evidence>
<feature type="binding site" evidence="5">
    <location>
        <position position="134"/>
    </location>
    <ligand>
        <name>acetyl-CoA</name>
        <dbReference type="ChEBI" id="CHEBI:57288"/>
    </ligand>
</feature>
<feature type="active site" description="Proton acceptor" evidence="5">
    <location>
        <position position="129"/>
    </location>
</feature>
<comment type="subcellular location">
    <subcellularLocation>
        <location evidence="5">Cytoplasm</location>
    </subcellularLocation>
</comment>
<reference evidence="7 8" key="1">
    <citation type="submission" date="2018-01" db="EMBL/GenBank/DDBJ databases">
        <title>Saezia sanguinis gen. nov., sp. nov., in the order Burkholderiales isolated from human blood.</title>
        <authorList>
            <person name="Medina-Pascual M.J."/>
            <person name="Valdezate S."/>
            <person name="Monzon S."/>
            <person name="Cuesta I."/>
            <person name="Carrasco G."/>
            <person name="Villalon P."/>
            <person name="Saez-Nieto J.A."/>
        </authorList>
    </citation>
    <scope>NUCLEOTIDE SEQUENCE [LARGE SCALE GENOMIC DNA]</scope>
    <source>
        <strain evidence="7 8">CNM695-12</strain>
    </source>
</reference>
<evidence type="ECO:0000313" key="7">
    <source>
        <dbReference type="EMBL" id="RUS67070.1"/>
    </source>
</evidence>
<dbReference type="NCBIfam" id="TIGR01575">
    <property type="entry name" value="rimI"/>
    <property type="match status" value="1"/>
</dbReference>
<evidence type="ECO:0000313" key="8">
    <source>
        <dbReference type="Proteomes" id="UP000286947"/>
    </source>
</evidence>
<keyword evidence="8" id="KW-1185">Reference proteome</keyword>
<comment type="function">
    <text evidence="5">Acetylates the N-terminal alanine of ribosomal protein bS18.</text>
</comment>
<keyword evidence="3 5" id="KW-0808">Transferase</keyword>
<dbReference type="EC" id="2.3.1.266" evidence="5"/>
<proteinExistence type="inferred from homology"/>
<dbReference type="HAMAP" id="MF_02210">
    <property type="entry name" value="RimI"/>
    <property type="match status" value="1"/>
</dbReference>
<dbReference type="EMBL" id="PQSP01000002">
    <property type="protein sequence ID" value="RUS67070.1"/>
    <property type="molecule type" value="Genomic_DNA"/>
</dbReference>
<dbReference type="Gene3D" id="3.40.630.30">
    <property type="match status" value="1"/>
</dbReference>
<dbReference type="SUPFAM" id="SSF55729">
    <property type="entry name" value="Acyl-CoA N-acyltransferases (Nat)"/>
    <property type="match status" value="1"/>
</dbReference>
<dbReference type="Proteomes" id="UP000286947">
    <property type="component" value="Unassembled WGS sequence"/>
</dbReference>